<keyword evidence="2" id="KW-1185">Reference proteome</keyword>
<evidence type="ECO:0000313" key="1">
    <source>
        <dbReference type="EMBL" id="GGS01492.1"/>
    </source>
</evidence>
<name>A0A918FZ95_9ACTN</name>
<dbReference type="Proteomes" id="UP000606194">
    <property type="component" value="Unassembled WGS sequence"/>
</dbReference>
<reference evidence="1" key="1">
    <citation type="journal article" date="2014" name="Int. J. Syst. Evol. Microbiol.">
        <title>Complete genome sequence of Corynebacterium casei LMG S-19264T (=DSM 44701T), isolated from a smear-ripened cheese.</title>
        <authorList>
            <consortium name="US DOE Joint Genome Institute (JGI-PGF)"/>
            <person name="Walter F."/>
            <person name="Albersmeier A."/>
            <person name="Kalinowski J."/>
            <person name="Ruckert C."/>
        </authorList>
    </citation>
    <scope>NUCLEOTIDE SEQUENCE</scope>
    <source>
        <strain evidence="1">JCM 4386</strain>
    </source>
</reference>
<reference evidence="1" key="2">
    <citation type="submission" date="2020-09" db="EMBL/GenBank/DDBJ databases">
        <authorList>
            <person name="Sun Q."/>
            <person name="Ohkuma M."/>
        </authorList>
    </citation>
    <scope>NUCLEOTIDE SEQUENCE</scope>
    <source>
        <strain evidence="1">JCM 4386</strain>
    </source>
</reference>
<organism evidence="1 2">
    <name type="scientific">Streptomyces humidus</name>
    <dbReference type="NCBI Taxonomy" id="52259"/>
    <lineage>
        <taxon>Bacteria</taxon>
        <taxon>Bacillati</taxon>
        <taxon>Actinomycetota</taxon>
        <taxon>Actinomycetes</taxon>
        <taxon>Kitasatosporales</taxon>
        <taxon>Streptomycetaceae</taxon>
        <taxon>Streptomyces</taxon>
    </lineage>
</organism>
<accession>A0A918FZ95</accession>
<dbReference type="AlphaFoldDB" id="A0A918FZ95"/>
<comment type="caution">
    <text evidence="1">The sequence shown here is derived from an EMBL/GenBank/DDBJ whole genome shotgun (WGS) entry which is preliminary data.</text>
</comment>
<protein>
    <submittedName>
        <fullName evidence="1">Uncharacterized protein</fullName>
    </submittedName>
</protein>
<evidence type="ECO:0000313" key="2">
    <source>
        <dbReference type="Proteomes" id="UP000606194"/>
    </source>
</evidence>
<sequence length="75" mass="8361">MLPFLDSRESLCSALRLATGSLCTTSRQFRKVEAMKFVVWVCEICGIRRLHAFGGVENAGPRIRVMSQSMGTPQQ</sequence>
<dbReference type="EMBL" id="BMTL01000019">
    <property type="protein sequence ID" value="GGS01492.1"/>
    <property type="molecule type" value="Genomic_DNA"/>
</dbReference>
<proteinExistence type="predicted"/>
<gene>
    <name evidence="1" type="ORF">GCM10010269_45480</name>
</gene>